<dbReference type="OrthoDB" id="2319874at2759"/>
<feature type="chain" id="PRO_5017458773" evidence="1">
    <location>
        <begin position="23"/>
        <end position="123"/>
    </location>
</feature>
<evidence type="ECO:0000313" key="3">
    <source>
        <dbReference type="Proteomes" id="UP000266673"/>
    </source>
</evidence>
<sequence>MERAWPFVDFLNQVLLVLTVLADFFEKAKIMKECMYEADLIKSKVTTNVQFTTESEAVAIYSIFMIMDCGGGTVDLTIGRRSVGRDYQKTVEMDRSDARNDDFAGSTMIARWKTGSYRLNEIS</sequence>
<name>A0A397V2I3_9GLOM</name>
<gene>
    <name evidence="2" type="ORF">C2G38_2192894</name>
</gene>
<dbReference type="AlphaFoldDB" id="A0A397V2I3"/>
<dbReference type="EMBL" id="QKWP01000761">
    <property type="protein sequence ID" value="RIB15219.1"/>
    <property type="molecule type" value="Genomic_DNA"/>
</dbReference>
<keyword evidence="1" id="KW-0732">Signal</keyword>
<proteinExistence type="predicted"/>
<accession>A0A397V2I3</accession>
<dbReference type="STRING" id="44941.A0A397V2I3"/>
<evidence type="ECO:0000313" key="2">
    <source>
        <dbReference type="EMBL" id="RIB15219.1"/>
    </source>
</evidence>
<keyword evidence="3" id="KW-1185">Reference proteome</keyword>
<organism evidence="2 3">
    <name type="scientific">Gigaspora rosea</name>
    <dbReference type="NCBI Taxonomy" id="44941"/>
    <lineage>
        <taxon>Eukaryota</taxon>
        <taxon>Fungi</taxon>
        <taxon>Fungi incertae sedis</taxon>
        <taxon>Mucoromycota</taxon>
        <taxon>Glomeromycotina</taxon>
        <taxon>Glomeromycetes</taxon>
        <taxon>Diversisporales</taxon>
        <taxon>Gigasporaceae</taxon>
        <taxon>Gigaspora</taxon>
    </lineage>
</organism>
<dbReference type="Proteomes" id="UP000266673">
    <property type="component" value="Unassembled WGS sequence"/>
</dbReference>
<protein>
    <submittedName>
        <fullName evidence="2">Uncharacterized protein</fullName>
    </submittedName>
</protein>
<feature type="signal peptide" evidence="1">
    <location>
        <begin position="1"/>
        <end position="22"/>
    </location>
</feature>
<comment type="caution">
    <text evidence="2">The sequence shown here is derived from an EMBL/GenBank/DDBJ whole genome shotgun (WGS) entry which is preliminary data.</text>
</comment>
<reference evidence="2 3" key="1">
    <citation type="submission" date="2018-06" db="EMBL/GenBank/DDBJ databases">
        <title>Comparative genomics reveals the genomic features of Rhizophagus irregularis, R. cerebriforme, R. diaphanum and Gigaspora rosea, and their symbiotic lifestyle signature.</title>
        <authorList>
            <person name="Morin E."/>
            <person name="San Clemente H."/>
            <person name="Chen E.C.H."/>
            <person name="De La Providencia I."/>
            <person name="Hainaut M."/>
            <person name="Kuo A."/>
            <person name="Kohler A."/>
            <person name="Murat C."/>
            <person name="Tang N."/>
            <person name="Roy S."/>
            <person name="Loubradou J."/>
            <person name="Henrissat B."/>
            <person name="Grigoriev I.V."/>
            <person name="Corradi N."/>
            <person name="Roux C."/>
            <person name="Martin F.M."/>
        </authorList>
    </citation>
    <scope>NUCLEOTIDE SEQUENCE [LARGE SCALE GENOMIC DNA]</scope>
    <source>
        <strain evidence="2 3">DAOM 194757</strain>
    </source>
</reference>
<evidence type="ECO:0000256" key="1">
    <source>
        <dbReference type="SAM" id="SignalP"/>
    </source>
</evidence>